<evidence type="ECO:0000313" key="2">
    <source>
        <dbReference type="Proteomes" id="UP001152795"/>
    </source>
</evidence>
<proteinExistence type="predicted"/>
<evidence type="ECO:0000313" key="1">
    <source>
        <dbReference type="EMBL" id="CAB4031418.1"/>
    </source>
</evidence>
<reference evidence="1" key="1">
    <citation type="submission" date="2020-04" db="EMBL/GenBank/DDBJ databases">
        <authorList>
            <person name="Alioto T."/>
            <person name="Alioto T."/>
            <person name="Gomez Garrido J."/>
        </authorList>
    </citation>
    <scope>NUCLEOTIDE SEQUENCE</scope>
    <source>
        <strain evidence="1">A484AB</strain>
    </source>
</reference>
<dbReference type="PANTHER" id="PTHR11505">
    <property type="entry name" value="L1 TRANSPOSABLE ELEMENT-RELATED"/>
    <property type="match status" value="1"/>
</dbReference>
<keyword evidence="2" id="KW-1185">Reference proteome</keyword>
<accession>A0A7D9JKI5</accession>
<protein>
    <submittedName>
        <fullName evidence="1">Uncharacterized protein</fullName>
    </submittedName>
</protein>
<dbReference type="AlphaFoldDB" id="A0A7D9JKI5"/>
<dbReference type="InterPro" id="IPR004244">
    <property type="entry name" value="Transposase_22"/>
</dbReference>
<organism evidence="1 2">
    <name type="scientific">Paramuricea clavata</name>
    <name type="common">Red gorgonian</name>
    <name type="synonym">Violescent sea-whip</name>
    <dbReference type="NCBI Taxonomy" id="317549"/>
    <lineage>
        <taxon>Eukaryota</taxon>
        <taxon>Metazoa</taxon>
        <taxon>Cnidaria</taxon>
        <taxon>Anthozoa</taxon>
        <taxon>Octocorallia</taxon>
        <taxon>Malacalcyonacea</taxon>
        <taxon>Plexauridae</taxon>
        <taxon>Paramuricea</taxon>
    </lineage>
</organism>
<dbReference type="OrthoDB" id="10066957at2759"/>
<name>A0A7D9JKI5_PARCT</name>
<dbReference type="EMBL" id="CACRXK020017617">
    <property type="protein sequence ID" value="CAB4031418.1"/>
    <property type="molecule type" value="Genomic_DNA"/>
</dbReference>
<comment type="caution">
    <text evidence="1">The sequence shown here is derived from an EMBL/GenBank/DDBJ whole genome shotgun (WGS) entry which is preliminary data.</text>
</comment>
<sequence>MAATRQLKQQITDLLMNDKSILNSIAEVVSLTATIQKIAVNIVQNTEFVKSVTSKLGNQKDAIKQELYESILFDSSEDKNKIKQLEELCNELQRKNKDLEWEFESLEQYGRRNCLLIHGVAERSNELTEDTDAIAIDIVRNKLGLEIERTQLDRSHRLGRRNISQTRSKPRPIILKFVSYNVRSEVFRRKRRLKGSGLGVTESLTRKRMDLYSTVNNHSNVSSAWTLDGRIIALRNDQRKIIVESHKDLSKL</sequence>
<dbReference type="Gene3D" id="3.30.70.1820">
    <property type="entry name" value="L1 transposable element, RRM domain"/>
    <property type="match status" value="1"/>
</dbReference>
<dbReference type="Proteomes" id="UP001152795">
    <property type="component" value="Unassembled WGS sequence"/>
</dbReference>
<gene>
    <name evidence="1" type="ORF">PACLA_8A013718</name>
</gene>